<sequence length="219" mass="24166">MWPFTTPRRALEAEITGLRKRLRLSQERCAELERRDRTTVQQLTGLAERTEKAERASATARSDLHRAEERSTALADRLDAAQKATETLSLELMRAAGTATAPPGFFQPGRAYHYHGLHGVHVEVRVLVVAPRPGTEELRALGWALSSDRPTWCLEILTPADWASGQWAEEQANVPANAEAAQPSAEQAGRAEQEPEKRTSLPTRPVPGPAPAPYRDHVS</sequence>
<dbReference type="EMBL" id="JAVREN010000008">
    <property type="protein sequence ID" value="MDT0306834.1"/>
    <property type="molecule type" value="Genomic_DNA"/>
</dbReference>
<reference evidence="3" key="1">
    <citation type="submission" date="2023-07" db="EMBL/GenBank/DDBJ databases">
        <title>30 novel species of actinomycetes from the DSMZ collection.</title>
        <authorList>
            <person name="Nouioui I."/>
        </authorList>
    </citation>
    <scope>NUCLEOTIDE SEQUENCE [LARGE SCALE GENOMIC DNA]</scope>
    <source>
        <strain evidence="3">DSM 44917</strain>
    </source>
</reference>
<protein>
    <recommendedName>
        <fullName evidence="4">DNA-binding protein</fullName>
    </recommendedName>
</protein>
<evidence type="ECO:0008006" key="4">
    <source>
        <dbReference type="Google" id="ProtNLM"/>
    </source>
</evidence>
<proteinExistence type="predicted"/>
<gene>
    <name evidence="2" type="ORF">RM780_07640</name>
</gene>
<feature type="region of interest" description="Disordered" evidence="1">
    <location>
        <begin position="42"/>
        <end position="69"/>
    </location>
</feature>
<accession>A0ABU2L5K4</accession>
<organism evidence="2 3">
    <name type="scientific">Streptomyces boetiae</name>
    <dbReference type="NCBI Taxonomy" id="3075541"/>
    <lineage>
        <taxon>Bacteria</taxon>
        <taxon>Bacillati</taxon>
        <taxon>Actinomycetota</taxon>
        <taxon>Actinomycetes</taxon>
        <taxon>Kitasatosporales</taxon>
        <taxon>Streptomycetaceae</taxon>
        <taxon>Streptomyces</taxon>
    </lineage>
</organism>
<evidence type="ECO:0000313" key="3">
    <source>
        <dbReference type="Proteomes" id="UP001183388"/>
    </source>
</evidence>
<feature type="compositionally biased region" description="Basic and acidic residues" evidence="1">
    <location>
        <begin position="189"/>
        <end position="199"/>
    </location>
</feature>
<evidence type="ECO:0000256" key="1">
    <source>
        <dbReference type="SAM" id="MobiDB-lite"/>
    </source>
</evidence>
<keyword evidence="3" id="KW-1185">Reference proteome</keyword>
<dbReference type="Proteomes" id="UP001183388">
    <property type="component" value="Unassembled WGS sequence"/>
</dbReference>
<evidence type="ECO:0000313" key="2">
    <source>
        <dbReference type="EMBL" id="MDT0306834.1"/>
    </source>
</evidence>
<dbReference type="SUPFAM" id="SSF57997">
    <property type="entry name" value="Tropomyosin"/>
    <property type="match status" value="1"/>
</dbReference>
<comment type="caution">
    <text evidence="2">The sequence shown here is derived from an EMBL/GenBank/DDBJ whole genome shotgun (WGS) entry which is preliminary data.</text>
</comment>
<dbReference type="RefSeq" id="WP_311629772.1">
    <property type="nucleotide sequence ID" value="NZ_JAVREN010000008.1"/>
</dbReference>
<feature type="region of interest" description="Disordered" evidence="1">
    <location>
        <begin position="170"/>
        <end position="219"/>
    </location>
</feature>
<name>A0ABU2L5K4_9ACTN</name>